<comment type="caution">
    <text evidence="1">The sequence shown here is derived from an EMBL/GenBank/DDBJ whole genome shotgun (WGS) entry which is preliminary data.</text>
</comment>
<proteinExistence type="predicted"/>
<accession>K9EB78</accession>
<dbReference type="Proteomes" id="UP000009875">
    <property type="component" value="Unassembled WGS sequence"/>
</dbReference>
<reference evidence="1 2" key="1">
    <citation type="submission" date="2012-09" db="EMBL/GenBank/DDBJ databases">
        <title>The Genome Sequence of Alloiococcus otitis ATCC 51267.</title>
        <authorList>
            <consortium name="The Broad Institute Genome Sequencing Platform"/>
            <person name="Earl A."/>
            <person name="Ward D."/>
            <person name="Feldgarden M."/>
            <person name="Gevers D."/>
            <person name="Huys G."/>
            <person name="Walker B."/>
            <person name="Young S.K."/>
            <person name="Zeng Q."/>
            <person name="Gargeya S."/>
            <person name="Fitzgerald M."/>
            <person name="Haas B."/>
            <person name="Abouelleil A."/>
            <person name="Alvarado L."/>
            <person name="Arachchi H.M."/>
            <person name="Berlin A.M."/>
            <person name="Chapman S.B."/>
            <person name="Goldberg J."/>
            <person name="Griggs A."/>
            <person name="Gujja S."/>
            <person name="Hansen M."/>
            <person name="Howarth C."/>
            <person name="Imamovic A."/>
            <person name="Larimer J."/>
            <person name="McCowen C."/>
            <person name="Montmayeur A."/>
            <person name="Murphy C."/>
            <person name="Neiman D."/>
            <person name="Pearson M."/>
            <person name="Priest M."/>
            <person name="Roberts A."/>
            <person name="Saif S."/>
            <person name="Shea T."/>
            <person name="Sisk P."/>
            <person name="Sykes S."/>
            <person name="Wortman J."/>
            <person name="Nusbaum C."/>
            <person name="Birren B."/>
        </authorList>
    </citation>
    <scope>NUCLEOTIDE SEQUENCE [LARGE SCALE GENOMIC DNA]</scope>
    <source>
        <strain evidence="1 2">ATCC 51267</strain>
    </source>
</reference>
<dbReference type="AlphaFoldDB" id="K9EB78"/>
<evidence type="ECO:0000313" key="1">
    <source>
        <dbReference type="EMBL" id="EKU93878.1"/>
    </source>
</evidence>
<protein>
    <submittedName>
        <fullName evidence="1">Uncharacterized protein</fullName>
    </submittedName>
</protein>
<gene>
    <name evidence="1" type="ORF">HMPREF9698_00555</name>
</gene>
<organism evidence="1 2">
    <name type="scientific">Alloiococcus otitis ATCC 51267</name>
    <dbReference type="NCBI Taxonomy" id="883081"/>
    <lineage>
        <taxon>Bacteria</taxon>
        <taxon>Bacillati</taxon>
        <taxon>Bacillota</taxon>
        <taxon>Bacilli</taxon>
        <taxon>Lactobacillales</taxon>
        <taxon>Carnobacteriaceae</taxon>
        <taxon>Alloiococcus</taxon>
    </lineage>
</organism>
<dbReference type="HOGENOM" id="CLU_3094824_0_0_9"/>
<name>K9EB78_9LACT</name>
<dbReference type="EMBL" id="AGXA01000013">
    <property type="protein sequence ID" value="EKU93878.1"/>
    <property type="molecule type" value="Genomic_DNA"/>
</dbReference>
<evidence type="ECO:0000313" key="2">
    <source>
        <dbReference type="Proteomes" id="UP000009875"/>
    </source>
</evidence>
<sequence>MVQGKIKEAIKQLEDFRQVIEDLIVKIDTEIDLLEDGLEGEEDDPFEDEIW</sequence>
<keyword evidence="2" id="KW-1185">Reference proteome</keyword>